<proteinExistence type="predicted"/>
<evidence type="ECO:0008006" key="3">
    <source>
        <dbReference type="Google" id="ProtNLM"/>
    </source>
</evidence>
<evidence type="ECO:0000313" key="2">
    <source>
        <dbReference type="Proteomes" id="UP001163981"/>
    </source>
</evidence>
<dbReference type="EMBL" id="CP069620">
    <property type="protein sequence ID" value="UZH54024.1"/>
    <property type="molecule type" value="Genomic_DNA"/>
</dbReference>
<reference evidence="1" key="1">
    <citation type="submission" date="2021-02" db="EMBL/GenBank/DDBJ databases">
        <title>Salinimicrobium sp. nov. isolated from seawater in Tongyeong, Republic of Korea.</title>
        <authorList>
            <person name="Lee S.-J."/>
        </authorList>
    </citation>
    <scope>NUCLEOTIDE SEQUENCE</scope>
    <source>
        <strain evidence="1">HN-2-9-2</strain>
    </source>
</reference>
<organism evidence="1 2">
    <name type="scientific">Salinimicrobium tongyeongense</name>
    <dbReference type="NCBI Taxonomy" id="2809707"/>
    <lineage>
        <taxon>Bacteria</taxon>
        <taxon>Pseudomonadati</taxon>
        <taxon>Bacteroidota</taxon>
        <taxon>Flavobacteriia</taxon>
        <taxon>Flavobacteriales</taxon>
        <taxon>Flavobacteriaceae</taxon>
        <taxon>Salinimicrobium</taxon>
    </lineage>
</organism>
<name>A0ABY6NMJ6_9FLAO</name>
<protein>
    <recommendedName>
        <fullName evidence="3">DUF5017 domain-containing protein</fullName>
    </recommendedName>
</protein>
<gene>
    <name evidence="1" type="ORF">JRG66_08370</name>
</gene>
<dbReference type="RefSeq" id="WP_265162322.1">
    <property type="nucleotide sequence ID" value="NZ_CP069620.1"/>
</dbReference>
<accession>A0ABY6NMJ6</accession>
<dbReference type="Proteomes" id="UP001163981">
    <property type="component" value="Chromosome"/>
</dbReference>
<keyword evidence="2" id="KW-1185">Reference proteome</keyword>
<evidence type="ECO:0000313" key="1">
    <source>
        <dbReference type="EMBL" id="UZH54024.1"/>
    </source>
</evidence>
<dbReference type="PROSITE" id="PS51257">
    <property type="entry name" value="PROKAR_LIPOPROTEIN"/>
    <property type="match status" value="1"/>
</dbReference>
<sequence length="357" mass="40594">MKKLVYLLMMVIGATFISCDPMDDIHAEIDEIIATDPLVGTLEYTLTEEDYTAMGLDNEYFASIDSANVEIPAYLDETYPLWGNQSLASITANIANPLIEVSEAVAYTVTEEDYLELNFKYKNFDSSDDMVRFLNYKFPQAEGGDAVELTYKYYSSGNTSDETKLYVKADNTWVAPYTLTDEDYDEMGQGRYKNFSNREDAEEIIPNFLRLKYPYALKGDTETILYNLHIGNGNTIEVIQIFNYNGQQWNTTTGVVEMVLQYGHNGTAWEPDNTIIYTLTPADYALTGNEQYGNFNYWDQDDYDAAFENIVTILETRFPEAETGQKFLVYFIGYAGSPATYSVNVIVNEEGEFVLNE</sequence>